<dbReference type="Gene3D" id="2.60.40.680">
    <property type="match status" value="1"/>
</dbReference>
<name>A0ABT1U147_9GAMM</name>
<dbReference type="SUPFAM" id="SSF49384">
    <property type="entry name" value="Carbohydrate-binding domain"/>
    <property type="match status" value="1"/>
</dbReference>
<evidence type="ECO:0000256" key="2">
    <source>
        <dbReference type="SAM" id="SignalP"/>
    </source>
</evidence>
<dbReference type="EMBL" id="JANIBK010000006">
    <property type="protein sequence ID" value="MCQ8127293.1"/>
    <property type="molecule type" value="Genomic_DNA"/>
</dbReference>
<keyword evidence="4" id="KW-1185">Reference proteome</keyword>
<feature type="signal peptide" evidence="2">
    <location>
        <begin position="1"/>
        <end position="25"/>
    </location>
</feature>
<reference evidence="3 4" key="1">
    <citation type="submission" date="2022-07" db="EMBL/GenBank/DDBJ databases">
        <title>Methylomonas rivi sp. nov., Methylomonas rosea sp. nov., Methylomonas aureus sp. nov. and Methylomonas subterranea sp. nov., four novel methanotrophs isolated from a freshwater creek and the deep terrestrial subsurface.</title>
        <authorList>
            <person name="Abin C."/>
            <person name="Sankaranarayanan K."/>
            <person name="Garner C."/>
            <person name="Sindelar R."/>
            <person name="Kotary K."/>
            <person name="Garner R."/>
            <person name="Barclay S."/>
            <person name="Lawson P."/>
            <person name="Krumholz L."/>
        </authorList>
    </citation>
    <scope>NUCLEOTIDE SEQUENCE [LARGE SCALE GENOMIC DNA]</scope>
    <source>
        <strain evidence="3 4">WSC-6</strain>
    </source>
</reference>
<comment type="caution">
    <text evidence="3">The sequence shown here is derived from an EMBL/GenBank/DDBJ whole genome shotgun (WGS) entry which is preliminary data.</text>
</comment>
<proteinExistence type="predicted"/>
<sequence>MKFVAKLLSALAFAGLMASSSASQAAIISFTPDNASVAAGDTIQIKLVGSDFSNGTYGGGLSVSWDASLLSLQSYDTSVFPGDLGLADVGVNTVVDNNAGTLSNLSVASFFDGAPNASFDIAVLTFKGLAAGTSALQASLGQFTSGFDNVWTDYNNDVISLQFAPSSLNVTAVPVPGAAWLFGSVLLGGLGAVRRQRA</sequence>
<evidence type="ECO:0000256" key="1">
    <source>
        <dbReference type="SAM" id="Phobius"/>
    </source>
</evidence>
<gene>
    <name evidence="3" type="ORF">NP596_02385</name>
</gene>
<protein>
    <submittedName>
        <fullName evidence="3">Cohesin domain-containing protein</fullName>
    </submittedName>
</protein>
<keyword evidence="1" id="KW-0472">Membrane</keyword>
<keyword evidence="1" id="KW-1133">Transmembrane helix</keyword>
<evidence type="ECO:0000313" key="4">
    <source>
        <dbReference type="Proteomes" id="UP001524586"/>
    </source>
</evidence>
<feature type="chain" id="PRO_5046900451" evidence="2">
    <location>
        <begin position="26"/>
        <end position="198"/>
    </location>
</feature>
<dbReference type="Proteomes" id="UP001524586">
    <property type="component" value="Unassembled WGS sequence"/>
</dbReference>
<keyword evidence="1" id="KW-0812">Transmembrane</keyword>
<evidence type="ECO:0000313" key="3">
    <source>
        <dbReference type="EMBL" id="MCQ8127293.1"/>
    </source>
</evidence>
<keyword evidence="2" id="KW-0732">Signal</keyword>
<accession>A0ABT1U147</accession>
<feature type="transmembrane region" description="Helical" evidence="1">
    <location>
        <begin position="173"/>
        <end position="193"/>
    </location>
</feature>
<dbReference type="RefSeq" id="WP_256613610.1">
    <property type="nucleotide sequence ID" value="NZ_JANIBK010000006.1"/>
</dbReference>
<dbReference type="CDD" id="cd08547">
    <property type="entry name" value="Type_II_cohesin"/>
    <property type="match status" value="1"/>
</dbReference>
<organism evidence="3 4">
    <name type="scientific">Methylomonas rivi</name>
    <dbReference type="NCBI Taxonomy" id="2952226"/>
    <lineage>
        <taxon>Bacteria</taxon>
        <taxon>Pseudomonadati</taxon>
        <taxon>Pseudomonadota</taxon>
        <taxon>Gammaproteobacteria</taxon>
        <taxon>Methylococcales</taxon>
        <taxon>Methylococcaceae</taxon>
        <taxon>Methylomonas</taxon>
    </lineage>
</organism>
<dbReference type="InterPro" id="IPR008965">
    <property type="entry name" value="CBM2/CBM3_carb-bd_dom_sf"/>
</dbReference>